<dbReference type="OrthoDB" id="9809549at2"/>
<name>A0A5S3QPV8_9BACI</name>
<dbReference type="InterPro" id="IPR053145">
    <property type="entry name" value="AB_hydrolase_Est10"/>
</dbReference>
<protein>
    <submittedName>
        <fullName evidence="2">Alpha/beta hydrolase</fullName>
    </submittedName>
</protein>
<comment type="caution">
    <text evidence="2">The sequence shown here is derived from an EMBL/GenBank/DDBJ whole genome shotgun (WGS) entry which is preliminary data.</text>
</comment>
<dbReference type="Pfam" id="PF12146">
    <property type="entry name" value="Hydrolase_4"/>
    <property type="match status" value="1"/>
</dbReference>
<proteinExistence type="predicted"/>
<gene>
    <name evidence="2" type="ORF">FFL34_10370</name>
</gene>
<dbReference type="Proteomes" id="UP000306980">
    <property type="component" value="Unassembled WGS sequence"/>
</dbReference>
<organism evidence="2 3">
    <name type="scientific">Lentibacillus cibarius</name>
    <dbReference type="NCBI Taxonomy" id="2583219"/>
    <lineage>
        <taxon>Bacteria</taxon>
        <taxon>Bacillati</taxon>
        <taxon>Bacillota</taxon>
        <taxon>Bacilli</taxon>
        <taxon>Bacillales</taxon>
        <taxon>Bacillaceae</taxon>
        <taxon>Lentibacillus</taxon>
    </lineage>
</organism>
<dbReference type="EMBL" id="VCIA01000001">
    <property type="protein sequence ID" value="TMN23849.1"/>
    <property type="molecule type" value="Genomic_DNA"/>
</dbReference>
<evidence type="ECO:0000259" key="1">
    <source>
        <dbReference type="Pfam" id="PF12146"/>
    </source>
</evidence>
<dbReference type="GO" id="GO:0052689">
    <property type="term" value="F:carboxylic ester hydrolase activity"/>
    <property type="evidence" value="ECO:0007669"/>
    <property type="project" value="TreeGrafter"/>
</dbReference>
<reference evidence="2 3" key="1">
    <citation type="submission" date="2019-05" db="EMBL/GenBank/DDBJ databases">
        <title>Genomic analysis of Lentibacillus sp. NKC220-2.</title>
        <authorList>
            <person name="Oh Y.J."/>
        </authorList>
    </citation>
    <scope>NUCLEOTIDE SEQUENCE [LARGE SCALE GENOMIC DNA]</scope>
    <source>
        <strain evidence="2 3">NKC220-2</strain>
    </source>
</reference>
<feature type="domain" description="Serine aminopeptidase S33" evidence="1">
    <location>
        <begin position="175"/>
        <end position="360"/>
    </location>
</feature>
<dbReference type="PANTHER" id="PTHR43265">
    <property type="entry name" value="ESTERASE ESTD"/>
    <property type="match status" value="1"/>
</dbReference>
<keyword evidence="2" id="KW-0378">Hydrolase</keyword>
<dbReference type="Gene3D" id="3.40.50.1820">
    <property type="entry name" value="alpha/beta hydrolase"/>
    <property type="match status" value="1"/>
</dbReference>
<dbReference type="AlphaFoldDB" id="A0A5S3QPV8"/>
<evidence type="ECO:0000313" key="2">
    <source>
        <dbReference type="EMBL" id="TMN23849.1"/>
    </source>
</evidence>
<dbReference type="InterPro" id="IPR029058">
    <property type="entry name" value="AB_hydrolase_fold"/>
</dbReference>
<accession>A0A5S3QPV8</accession>
<dbReference type="InterPro" id="IPR022742">
    <property type="entry name" value="Hydrolase_4"/>
</dbReference>
<sequence>MTIVLLVVAGCSDHRENAKEDAAMNGKWTGSIEVSNQSLAFIVNLKKDDEWTGTISIPAQGVKDYPLSSVTVDGEQVSFFMEIQGEQLSFSGTFANESIAGNFSQRGQTFSFKLTKGSPVKEDDGNFLHVETDKGTLYGEVEQPDGQGPFPVMIIIPGSGPTDRNGNSSGVQGENNSLKMLAERLAEQGIASVRYDKRGVGKNVEAAIPENELLFDQLVDDAVAWTELLAQDDKYANIGIIGHSQGSLVGMLAAQQGDVNTFISLSGAGRTIDQVLYSQLQSQLPDGLLQEAKDILGKMKQDYQVQKNISQELQNLFRPSVQDFLASWMAYDPSEEIASLDMSVLLVNGGRDLQVPVSEAELLRKAKPDADRLVLEKMNHVLKEAPAAEQGNKETYGNPDLPLADGLVDGIVGFLKENDFEAERGEKNGG</sequence>
<dbReference type="SUPFAM" id="SSF53474">
    <property type="entry name" value="alpha/beta-Hydrolases"/>
    <property type="match status" value="1"/>
</dbReference>
<dbReference type="PANTHER" id="PTHR43265:SF1">
    <property type="entry name" value="ESTERASE ESTD"/>
    <property type="match status" value="1"/>
</dbReference>
<evidence type="ECO:0000313" key="3">
    <source>
        <dbReference type="Proteomes" id="UP000306980"/>
    </source>
</evidence>